<proteinExistence type="predicted"/>
<dbReference type="Pfam" id="PF01541">
    <property type="entry name" value="GIY-YIG"/>
    <property type="match status" value="1"/>
</dbReference>
<dbReference type="InterPro" id="IPR000305">
    <property type="entry name" value="GIY-YIG_endonuc"/>
</dbReference>
<dbReference type="Proteomes" id="UP000064029">
    <property type="component" value="Unassembled WGS sequence"/>
</dbReference>
<evidence type="ECO:0000259" key="1">
    <source>
        <dbReference type="Pfam" id="PF01541"/>
    </source>
</evidence>
<reference evidence="2 3" key="1">
    <citation type="submission" date="2015-11" db="EMBL/GenBank/DDBJ databases">
        <title>Expanding the genomic diversity of Burkholderia species for the development of highly accurate diagnostics.</title>
        <authorList>
            <person name="Sahl J."/>
            <person name="Keim P."/>
            <person name="Wagner D."/>
        </authorList>
    </citation>
    <scope>NUCLEOTIDE SEQUENCE [LARGE SCALE GENOMIC DNA]</scope>
    <source>
        <strain evidence="2 3">MSMB2036</strain>
    </source>
</reference>
<gene>
    <name evidence="2" type="ORF">WJ33_24370</name>
</gene>
<dbReference type="InterPro" id="IPR035901">
    <property type="entry name" value="GIY-YIG_endonuc_sf"/>
</dbReference>
<dbReference type="EMBL" id="LOXM01000119">
    <property type="protein sequence ID" value="KVG67723.1"/>
    <property type="molecule type" value="Genomic_DNA"/>
</dbReference>
<dbReference type="Gene3D" id="3.40.1440.10">
    <property type="entry name" value="GIY-YIG endonuclease"/>
    <property type="match status" value="1"/>
</dbReference>
<organism evidence="2 3">
    <name type="scientific">Burkholderia ubonensis</name>
    <dbReference type="NCBI Taxonomy" id="101571"/>
    <lineage>
        <taxon>Bacteria</taxon>
        <taxon>Pseudomonadati</taxon>
        <taxon>Pseudomonadota</taxon>
        <taxon>Betaproteobacteria</taxon>
        <taxon>Burkholderiales</taxon>
        <taxon>Burkholderiaceae</taxon>
        <taxon>Burkholderia</taxon>
        <taxon>Burkholderia cepacia complex</taxon>
    </lineage>
</organism>
<protein>
    <recommendedName>
        <fullName evidence="1">GIY-YIG domain-containing protein</fullName>
    </recommendedName>
</protein>
<name>A0A103RHB8_9BURK</name>
<evidence type="ECO:0000313" key="3">
    <source>
        <dbReference type="Proteomes" id="UP000064029"/>
    </source>
</evidence>
<sequence length="130" mass="15072">MTLRLIVPHDKYMLKVDVIRHGDVIAHLHQVLKIFAKKNPEYSKFYIGITSDLNKRLSSHQANKPSFKLMCPIYREPHNLVWNAFDRLEREAIANFRDGIKDPDTGDLALECDNDLDGARPKNWLYILVG</sequence>
<accession>A0A103RHB8</accession>
<dbReference type="AlphaFoldDB" id="A0A103RHB8"/>
<dbReference type="SUPFAM" id="SSF82771">
    <property type="entry name" value="GIY-YIG endonuclease"/>
    <property type="match status" value="1"/>
</dbReference>
<comment type="caution">
    <text evidence="2">The sequence shown here is derived from an EMBL/GenBank/DDBJ whole genome shotgun (WGS) entry which is preliminary data.</text>
</comment>
<evidence type="ECO:0000313" key="2">
    <source>
        <dbReference type="EMBL" id="KVG67723.1"/>
    </source>
</evidence>
<dbReference type="OrthoDB" id="9020763at2"/>
<feature type="domain" description="GIY-YIG" evidence="1">
    <location>
        <begin position="39"/>
        <end position="92"/>
    </location>
</feature>
<dbReference type="RefSeq" id="WP_059751580.1">
    <property type="nucleotide sequence ID" value="NZ_LOXM01000119.1"/>
</dbReference>